<evidence type="ECO:0000313" key="3">
    <source>
        <dbReference type="Proteomes" id="UP000000305"/>
    </source>
</evidence>
<dbReference type="HOGENOM" id="CLU_1788792_0_0_1"/>
<dbReference type="KEGG" id="dpx:DAPPUDRAFT_233617"/>
<organism evidence="2 3">
    <name type="scientific">Daphnia pulex</name>
    <name type="common">Water flea</name>
    <dbReference type="NCBI Taxonomy" id="6669"/>
    <lineage>
        <taxon>Eukaryota</taxon>
        <taxon>Metazoa</taxon>
        <taxon>Ecdysozoa</taxon>
        <taxon>Arthropoda</taxon>
        <taxon>Crustacea</taxon>
        <taxon>Branchiopoda</taxon>
        <taxon>Diplostraca</taxon>
        <taxon>Cladocera</taxon>
        <taxon>Anomopoda</taxon>
        <taxon>Daphniidae</taxon>
        <taxon>Daphnia</taxon>
    </lineage>
</organism>
<name>E9FV97_DAPPU</name>
<evidence type="ECO:0000256" key="1">
    <source>
        <dbReference type="SAM" id="MobiDB-lite"/>
    </source>
</evidence>
<dbReference type="InParanoid" id="E9FV97"/>
<accession>E9FV97</accession>
<sequence>MAYWHGIADMERPYAARPAARDVLSNDSIWTEQRAQSGRLPADWSDEESHRWMGGVLPLSIRPPPPFLTVYVYPGPSSPAAARQKFFSVKGREGEGESNDDGESRAQPPPLHSCVPRPAGCTSTPQRARLIAVPWHNTKPNHIQL</sequence>
<keyword evidence="3" id="KW-1185">Reference proteome</keyword>
<evidence type="ECO:0000313" key="2">
    <source>
        <dbReference type="EMBL" id="EFX88521.1"/>
    </source>
</evidence>
<protein>
    <submittedName>
        <fullName evidence="2">Uncharacterized protein</fullName>
    </submittedName>
</protein>
<reference evidence="2 3" key="1">
    <citation type="journal article" date="2011" name="Science">
        <title>The ecoresponsive genome of Daphnia pulex.</title>
        <authorList>
            <person name="Colbourne J.K."/>
            <person name="Pfrender M.E."/>
            <person name="Gilbert D."/>
            <person name="Thomas W.K."/>
            <person name="Tucker A."/>
            <person name="Oakley T.H."/>
            <person name="Tokishita S."/>
            <person name="Aerts A."/>
            <person name="Arnold G.J."/>
            <person name="Basu M.K."/>
            <person name="Bauer D.J."/>
            <person name="Caceres C.E."/>
            <person name="Carmel L."/>
            <person name="Casola C."/>
            <person name="Choi J.H."/>
            <person name="Detter J.C."/>
            <person name="Dong Q."/>
            <person name="Dusheyko S."/>
            <person name="Eads B.D."/>
            <person name="Frohlich T."/>
            <person name="Geiler-Samerotte K.A."/>
            <person name="Gerlach D."/>
            <person name="Hatcher P."/>
            <person name="Jogdeo S."/>
            <person name="Krijgsveld J."/>
            <person name="Kriventseva E.V."/>
            <person name="Kultz D."/>
            <person name="Laforsch C."/>
            <person name="Lindquist E."/>
            <person name="Lopez J."/>
            <person name="Manak J.R."/>
            <person name="Muller J."/>
            <person name="Pangilinan J."/>
            <person name="Patwardhan R.P."/>
            <person name="Pitluck S."/>
            <person name="Pritham E.J."/>
            <person name="Rechtsteiner A."/>
            <person name="Rho M."/>
            <person name="Rogozin I.B."/>
            <person name="Sakarya O."/>
            <person name="Salamov A."/>
            <person name="Schaack S."/>
            <person name="Shapiro H."/>
            <person name="Shiga Y."/>
            <person name="Skalitzky C."/>
            <person name="Smith Z."/>
            <person name="Souvorov A."/>
            <person name="Sung W."/>
            <person name="Tang Z."/>
            <person name="Tsuchiya D."/>
            <person name="Tu H."/>
            <person name="Vos H."/>
            <person name="Wang M."/>
            <person name="Wolf Y.I."/>
            <person name="Yamagata H."/>
            <person name="Yamada T."/>
            <person name="Ye Y."/>
            <person name="Shaw J.R."/>
            <person name="Andrews J."/>
            <person name="Crease T.J."/>
            <person name="Tang H."/>
            <person name="Lucas S.M."/>
            <person name="Robertson H.M."/>
            <person name="Bork P."/>
            <person name="Koonin E.V."/>
            <person name="Zdobnov E.M."/>
            <person name="Grigoriev I.V."/>
            <person name="Lynch M."/>
            <person name="Boore J.L."/>
        </authorList>
    </citation>
    <scope>NUCLEOTIDE SEQUENCE [LARGE SCALE GENOMIC DNA]</scope>
</reference>
<feature type="region of interest" description="Disordered" evidence="1">
    <location>
        <begin position="83"/>
        <end position="125"/>
    </location>
</feature>
<dbReference type="EMBL" id="GL732525">
    <property type="protein sequence ID" value="EFX88521.1"/>
    <property type="molecule type" value="Genomic_DNA"/>
</dbReference>
<proteinExistence type="predicted"/>
<gene>
    <name evidence="2" type="ORF">DAPPUDRAFT_233617</name>
</gene>
<dbReference type="AlphaFoldDB" id="E9FV97"/>
<dbReference type="Proteomes" id="UP000000305">
    <property type="component" value="Unassembled WGS sequence"/>
</dbReference>